<organism evidence="2 3">
    <name type="scientific">Nocardia mangyaensis</name>
    <dbReference type="NCBI Taxonomy" id="2213200"/>
    <lineage>
        <taxon>Bacteria</taxon>
        <taxon>Bacillati</taxon>
        <taxon>Actinomycetota</taxon>
        <taxon>Actinomycetes</taxon>
        <taxon>Mycobacteriales</taxon>
        <taxon>Nocardiaceae</taxon>
        <taxon>Nocardia</taxon>
    </lineage>
</organism>
<dbReference type="GO" id="GO:0016746">
    <property type="term" value="F:acyltransferase activity"/>
    <property type="evidence" value="ECO:0007669"/>
    <property type="project" value="UniProtKB-KW"/>
</dbReference>
<dbReference type="Pfam" id="PF00668">
    <property type="entry name" value="Condensation"/>
    <property type="match status" value="1"/>
</dbReference>
<evidence type="ECO:0000313" key="2">
    <source>
        <dbReference type="EMBL" id="APE37424.1"/>
    </source>
</evidence>
<dbReference type="GO" id="GO:0008610">
    <property type="term" value="P:lipid biosynthetic process"/>
    <property type="evidence" value="ECO:0007669"/>
    <property type="project" value="UniProtKB-ARBA"/>
</dbReference>
<evidence type="ECO:0000313" key="3">
    <source>
        <dbReference type="Proteomes" id="UP000183810"/>
    </source>
</evidence>
<keyword evidence="3" id="KW-1185">Reference proteome</keyword>
<keyword evidence="2" id="KW-0808">Transferase</keyword>
<dbReference type="SUPFAM" id="SSF52777">
    <property type="entry name" value="CoA-dependent acyltransferases"/>
    <property type="match status" value="2"/>
</dbReference>
<proteinExistence type="predicted"/>
<dbReference type="InterPro" id="IPR001242">
    <property type="entry name" value="Condensation_dom"/>
</dbReference>
<dbReference type="InterPro" id="IPR023213">
    <property type="entry name" value="CAT-like_dom_sf"/>
</dbReference>
<dbReference type="AlphaFoldDB" id="A0A1J0VZ92"/>
<gene>
    <name evidence="2" type="ORF">BOX37_29775</name>
</gene>
<name>A0A1J0VZ92_9NOCA</name>
<protein>
    <submittedName>
        <fullName evidence="2">Acyltransferase</fullName>
    </submittedName>
</protein>
<dbReference type="KEGG" id="nsl:BOX37_29775"/>
<feature type="domain" description="Condensation" evidence="1">
    <location>
        <begin position="71"/>
        <end position="350"/>
    </location>
</feature>
<accession>A0A1J0VZ92</accession>
<dbReference type="Gene3D" id="3.30.559.10">
    <property type="entry name" value="Chloramphenicol acetyltransferase-like domain"/>
    <property type="match status" value="1"/>
</dbReference>
<evidence type="ECO:0000259" key="1">
    <source>
        <dbReference type="Pfam" id="PF00668"/>
    </source>
</evidence>
<dbReference type="EMBL" id="CP018082">
    <property type="protein sequence ID" value="APE37424.1"/>
    <property type="molecule type" value="Genomic_DNA"/>
</dbReference>
<sequence>MVSFGLIEEWQPAPGRLVSWHATPAAVAGADRAPRHPVPPSHQQEEYLRLAHRNVEATFRFSGLCVVTAAVPGLLDRGAMTRAINAFLLRHDTFRTWFAIGSDGVVHRHLVAPEVVEFAERERGLVTGAQIRAHVQESTPGPFRWNCFTFGAIEHEDSTTLYLAVDHLHTDGVAQYISCFELAHLYLREVGEDTGQLSAPASFLDYCARERTASAALTRTSPGVRRWLELLRGNGGELPCFPLDLGKRPGAYPRSAHRTFPLFDEAAALRFEKVCRDHGAEFTGGIFAAAALTERELLDSDYYFTLSPISTRSTVAELVSVGWYVTLVPVAFPIGATATFARTLTAAQRAYDTGLTLTHVSPHRVLQLAADDPDITVRPGWSAPMLSYVDARDFTGNHYFDTPGTGIYANRAATEQVLLWINRLPTATTLSVIYPDTPTAHHSVTRYVTTLRSIMRTTSP</sequence>
<dbReference type="RefSeq" id="WP_071930589.1">
    <property type="nucleotide sequence ID" value="NZ_CP018082.1"/>
</dbReference>
<keyword evidence="2" id="KW-0012">Acyltransferase</keyword>
<reference evidence="2" key="1">
    <citation type="submission" date="2016-11" db="EMBL/GenBank/DDBJ databases">
        <authorList>
            <person name="Jaros S."/>
            <person name="Januszkiewicz K."/>
            <person name="Wedrychowicz H."/>
        </authorList>
    </citation>
    <scope>NUCLEOTIDE SEQUENCE [LARGE SCALE GENOMIC DNA]</scope>
    <source>
        <strain evidence="2">Y48</strain>
    </source>
</reference>
<dbReference type="Gene3D" id="3.30.559.30">
    <property type="entry name" value="Nonribosomal peptide synthetase, condensation domain"/>
    <property type="match status" value="1"/>
</dbReference>
<dbReference type="Proteomes" id="UP000183810">
    <property type="component" value="Chromosome"/>
</dbReference>
<dbReference type="OrthoDB" id="9123229at2"/>